<dbReference type="EMBL" id="JABXWT010000001">
    <property type="protein sequence ID" value="NVO55055.1"/>
    <property type="molecule type" value="Genomic_DNA"/>
</dbReference>
<feature type="domain" description="SIS" evidence="5">
    <location>
        <begin position="131"/>
        <end position="273"/>
    </location>
</feature>
<evidence type="ECO:0000259" key="4">
    <source>
        <dbReference type="PROSITE" id="PS51071"/>
    </source>
</evidence>
<dbReference type="InterPro" id="IPR001347">
    <property type="entry name" value="SIS_dom"/>
</dbReference>
<protein>
    <submittedName>
        <fullName evidence="6">MurR/RpiR family transcriptional regulator</fullName>
    </submittedName>
</protein>
<dbReference type="InterPro" id="IPR046348">
    <property type="entry name" value="SIS_dom_sf"/>
</dbReference>
<dbReference type="InterPro" id="IPR009057">
    <property type="entry name" value="Homeodomain-like_sf"/>
</dbReference>
<dbReference type="Gene3D" id="1.10.10.10">
    <property type="entry name" value="Winged helix-like DNA-binding domain superfamily/Winged helix DNA-binding domain"/>
    <property type="match status" value="1"/>
</dbReference>
<dbReference type="InterPro" id="IPR047640">
    <property type="entry name" value="RpiR-like"/>
</dbReference>
<dbReference type="Proteomes" id="UP000630805">
    <property type="component" value="Unassembled WGS sequence"/>
</dbReference>
<accession>A0ABX2PMT6</accession>
<dbReference type="InterPro" id="IPR035472">
    <property type="entry name" value="RpiR-like_SIS"/>
</dbReference>
<keyword evidence="7" id="KW-1185">Reference proteome</keyword>
<keyword evidence="2" id="KW-0238">DNA-binding</keyword>
<dbReference type="SUPFAM" id="SSF46689">
    <property type="entry name" value="Homeodomain-like"/>
    <property type="match status" value="1"/>
</dbReference>
<evidence type="ECO:0000313" key="7">
    <source>
        <dbReference type="Proteomes" id="UP000630805"/>
    </source>
</evidence>
<reference evidence="6 7" key="1">
    <citation type="submission" date="2020-06" db="EMBL/GenBank/DDBJ databases">
        <authorList>
            <person name="Cao W.R."/>
        </authorList>
    </citation>
    <scope>NUCLEOTIDE SEQUENCE [LARGE SCALE GENOMIC DNA]</scope>
    <source>
        <strain evidence="6 7">B1Z28</strain>
    </source>
</reference>
<dbReference type="RefSeq" id="WP_176862065.1">
    <property type="nucleotide sequence ID" value="NZ_JABXWT010000001.1"/>
</dbReference>
<gene>
    <name evidence="6" type="ORF">HW561_04525</name>
</gene>
<dbReference type="PANTHER" id="PTHR30514">
    <property type="entry name" value="GLUCOKINASE"/>
    <property type="match status" value="1"/>
</dbReference>
<keyword evidence="1" id="KW-0805">Transcription regulation</keyword>
<evidence type="ECO:0000256" key="2">
    <source>
        <dbReference type="ARBA" id="ARBA00023125"/>
    </source>
</evidence>
<name>A0ABX2PMT6_9RHOB</name>
<dbReference type="PROSITE" id="PS51464">
    <property type="entry name" value="SIS"/>
    <property type="match status" value="1"/>
</dbReference>
<dbReference type="SUPFAM" id="SSF53697">
    <property type="entry name" value="SIS domain"/>
    <property type="match status" value="1"/>
</dbReference>
<dbReference type="InterPro" id="IPR036388">
    <property type="entry name" value="WH-like_DNA-bd_sf"/>
</dbReference>
<evidence type="ECO:0000259" key="5">
    <source>
        <dbReference type="PROSITE" id="PS51464"/>
    </source>
</evidence>
<evidence type="ECO:0000313" key="6">
    <source>
        <dbReference type="EMBL" id="NVO55055.1"/>
    </source>
</evidence>
<dbReference type="CDD" id="cd05013">
    <property type="entry name" value="SIS_RpiR"/>
    <property type="match status" value="1"/>
</dbReference>
<dbReference type="Gene3D" id="3.40.50.10490">
    <property type="entry name" value="Glucose-6-phosphate isomerase like protein, domain 1"/>
    <property type="match status" value="1"/>
</dbReference>
<dbReference type="PROSITE" id="PS51071">
    <property type="entry name" value="HTH_RPIR"/>
    <property type="match status" value="1"/>
</dbReference>
<sequence>MIETPSQIIDRLRRDIDGMPAQLQAAAKYVIDHPGDFGINPIRVTAESIGISSNVLVRLAQRLGFDGFEAFRRPFRQALVTDGEDRLSRDWLTRLRGGDEFSAAQADYAQNELNVVTRSLRLMNPEKLRQATEIILASRRCFVTATRASYGLAYYFHYAGRMAHPGLHLIPRHMGSAIDDLLDADEGDCLLAMTVRPYSSDTIRSMRFARDKGARIILISDSDVIAPGIQADVTFQISTRSMHHFSSFSGAMAVLECLLGHLFAAGAEDARRRVEEYQKAREDTGAYWQPSKSPRLRRK</sequence>
<evidence type="ECO:0000256" key="1">
    <source>
        <dbReference type="ARBA" id="ARBA00023015"/>
    </source>
</evidence>
<dbReference type="PANTHER" id="PTHR30514:SF18">
    <property type="entry name" value="RPIR-FAMILY TRANSCRIPTIONAL REGULATOR"/>
    <property type="match status" value="1"/>
</dbReference>
<dbReference type="InterPro" id="IPR000281">
    <property type="entry name" value="HTH_RpiR"/>
</dbReference>
<evidence type="ECO:0000256" key="3">
    <source>
        <dbReference type="ARBA" id="ARBA00023163"/>
    </source>
</evidence>
<proteinExistence type="predicted"/>
<comment type="caution">
    <text evidence="6">The sequence shown here is derived from an EMBL/GenBank/DDBJ whole genome shotgun (WGS) entry which is preliminary data.</text>
</comment>
<feature type="domain" description="HTH rpiR-type" evidence="4">
    <location>
        <begin position="6"/>
        <end position="82"/>
    </location>
</feature>
<keyword evidence="3" id="KW-0804">Transcription</keyword>
<dbReference type="Pfam" id="PF01380">
    <property type="entry name" value="SIS"/>
    <property type="match status" value="1"/>
</dbReference>
<organism evidence="6 7">
    <name type="scientific">Ruegeria haliotis</name>
    <dbReference type="NCBI Taxonomy" id="2747601"/>
    <lineage>
        <taxon>Bacteria</taxon>
        <taxon>Pseudomonadati</taxon>
        <taxon>Pseudomonadota</taxon>
        <taxon>Alphaproteobacteria</taxon>
        <taxon>Rhodobacterales</taxon>
        <taxon>Roseobacteraceae</taxon>
        <taxon>Ruegeria</taxon>
    </lineage>
</organism>